<feature type="region of interest" description="Disordered" evidence="2">
    <location>
        <begin position="1413"/>
        <end position="1450"/>
    </location>
</feature>
<sequence length="1620" mass="184117">MNIGVSSHLNDSITSLGDVLNMCIYPSVSVGDSYTIPITNSEHSVLPMPHRLLHLNNVLITPNIVKNLNFVRDNNCTIEFDTFGFSIKDFMPRRILLWCDSTGDLYRVTKPSTVPPTFLTIQHTWSNRPHKRLNLYVSSISPLPKSYTNAFNDPNWQNAMEDEYNALIKNNTWTLVPRPTDTNIFRCMWLFRHKYLANATFSRYNARLVENGSTQIDGVDETFSPVVKPETVYMHQPPGFRDSAHPDYICLLQQRTDTAYLLFYVDDIVLTASSKILLQRIIASLHQEFSMTDLGSLNYFLGIFVTCDSSGMFLSQRKYASEILEWAHMGGCNSNWTPVDTEYKLGDDGDRISNPKLYRSLTGSLQYLTFTRPDILYAVQQICLYMHDPREPHFSALNEEAEHCGIANAIDESCWLRNLLRDLHTTLSYAMLVYCDNVLVLYVPFHYQYADIFTKGLPSALFDICCVRVRCPPAPTMREIVNWVRNGLSSWKAKSLSTGGRLKLIKGHSFLALRRDKKNVLFGVVGSLIMELEVVTEIGAFPPHGRSINDVFDLVSLIGNLMLSAEEEKLARKNELKARGTLLMALPNEHQLKFNSYKSAKSLMEAIEKRDKAITELRQKFEKTKKEIDDLKLTLEKFEGSSKNLSMLLDSQQCDKSKTGLGNFMPLKLDLVFADEHVVSESVTSLSGIAKSKVKTSESKLKTVSEPIIKDWVSDSEDENDIETETKQIKPSFAKVKFVKPTEQVKSPRKFVKQEESNRQTKYPKNSQSPRGNQRNWNNLMTQRLGNNFKFKNKVCYECGSFSHLIIDCDSYKKKMVEKPVWNNARRVNHQNAQRLSHPHSKRNFVPKAVLTNSGLKTLNTARQTSSKAAVSVNTARPINTAYPRSTVNGARLALNVFNKAHSHEKGVIHSGCSRHVTRNMSYLFKYEEIDDGYVAFRGDPKGGKITSKGPKSSEDEVVDDAGKKSTKVPRKENEVQEPAKEGRERTQRNEFEHLPTDPLMLDLEDTADTGIFSGAYDDEVEGAVSNFNNLELTTVRNNKDERGIVIRNKARLVAQGYTQEEGIDYDEVFASVARIEAIRFRRGIIDKTLFIKKDKGDIMLVQLYVDDIIFGSTKKSLCTEFEGLMHKKFQISSIGGLTFFLGLQVMQKDHGIFISQAKYVVDILKKFDFSLVMTASTPIETNKALLKDEKAVDRIFRYLKGEPKSGLWYPKDSPFDLEAFLDSDYAVAVLTENPQQEVINFLVLDLEKAKTAQAKEIADLKKRVKKLERKKKARTLGLKRLWKDRMIDNIDQDVEIALVDETQGRMNEEEMFRVNDLDGDEVIMDATTGEEVKQSTKATEKEVSNVDPVTTASEVVTTAEGVEVTTAAITPQISKDELTLAQTLIEIKAAKPKAITIVATTTTTAVTRPKARGVIVQEPSEVRTTSSSQPSQLPQDKDKGKGIMVEPEKPLKKKDQIAFDEEDARNLEAQMKTKMEEEERIAKEKDEANIVVIEQWDEVQAKINADMELAQKLQTKEQEQLTDAEKARLFMEFLEKKRKFFARKREIKKRNRPPTKAQQRILMVNTFVDMNTKIMKERSKKTQAKVTEGSSKRAEDELEQESAKRQKLKKEDDSAELKR</sequence>
<feature type="coiled-coil region" evidence="1">
    <location>
        <begin position="600"/>
        <end position="641"/>
    </location>
</feature>
<name>A0A699GQX8_TANCI</name>
<feature type="domain" description="Reverse transcriptase Ty1/copia-type" evidence="3">
    <location>
        <begin position="263"/>
        <end position="339"/>
    </location>
</feature>
<dbReference type="Pfam" id="PF07727">
    <property type="entry name" value="RVT_2"/>
    <property type="match status" value="2"/>
</dbReference>
<evidence type="ECO:0000256" key="2">
    <source>
        <dbReference type="SAM" id="MobiDB-lite"/>
    </source>
</evidence>
<feature type="coiled-coil region" evidence="1">
    <location>
        <begin position="1244"/>
        <end position="1271"/>
    </location>
</feature>
<organism evidence="4">
    <name type="scientific">Tanacetum cinerariifolium</name>
    <name type="common">Dalmatian daisy</name>
    <name type="synonym">Chrysanthemum cinerariifolium</name>
    <dbReference type="NCBI Taxonomy" id="118510"/>
    <lineage>
        <taxon>Eukaryota</taxon>
        <taxon>Viridiplantae</taxon>
        <taxon>Streptophyta</taxon>
        <taxon>Embryophyta</taxon>
        <taxon>Tracheophyta</taxon>
        <taxon>Spermatophyta</taxon>
        <taxon>Magnoliopsida</taxon>
        <taxon>eudicotyledons</taxon>
        <taxon>Gunneridae</taxon>
        <taxon>Pentapetalae</taxon>
        <taxon>asterids</taxon>
        <taxon>campanulids</taxon>
        <taxon>Asterales</taxon>
        <taxon>Asteraceae</taxon>
        <taxon>Asteroideae</taxon>
        <taxon>Anthemideae</taxon>
        <taxon>Anthemidinae</taxon>
        <taxon>Tanacetum</taxon>
    </lineage>
</organism>
<dbReference type="SUPFAM" id="SSF56672">
    <property type="entry name" value="DNA/RNA polymerases"/>
    <property type="match status" value="1"/>
</dbReference>
<feature type="region of interest" description="Disordered" evidence="2">
    <location>
        <begin position="745"/>
        <end position="778"/>
    </location>
</feature>
<feature type="coiled-coil region" evidence="1">
    <location>
        <begin position="1458"/>
        <end position="1528"/>
    </location>
</feature>
<feature type="compositionally biased region" description="Basic and acidic residues" evidence="2">
    <location>
        <begin position="970"/>
        <end position="990"/>
    </location>
</feature>
<evidence type="ECO:0000259" key="3">
    <source>
        <dbReference type="Pfam" id="PF07727"/>
    </source>
</evidence>
<accession>A0A699GQX8</accession>
<dbReference type="InterPro" id="IPR043502">
    <property type="entry name" value="DNA/RNA_pol_sf"/>
</dbReference>
<dbReference type="PANTHER" id="PTHR11439:SF524">
    <property type="entry name" value="RNA-DIRECTED DNA POLYMERASE, PROTEIN KINASE RLK-PELLE-DLSV FAMILY"/>
    <property type="match status" value="1"/>
</dbReference>
<protein>
    <recommendedName>
        <fullName evidence="3">Reverse transcriptase Ty1/copia-type domain-containing protein</fullName>
    </recommendedName>
</protein>
<evidence type="ECO:0000313" key="4">
    <source>
        <dbReference type="EMBL" id="GEV94501.1"/>
    </source>
</evidence>
<proteinExistence type="predicted"/>
<dbReference type="InterPro" id="IPR013103">
    <property type="entry name" value="RVT_2"/>
</dbReference>
<keyword evidence="1" id="KW-0175">Coiled coil</keyword>
<feature type="domain" description="Reverse transcriptase Ty1/copia-type" evidence="3">
    <location>
        <begin position="1080"/>
        <end position="1181"/>
    </location>
</feature>
<comment type="caution">
    <text evidence="4">The sequence shown here is derived from an EMBL/GenBank/DDBJ whole genome shotgun (WGS) entry which is preliminary data.</text>
</comment>
<dbReference type="EMBL" id="BKCJ010039596">
    <property type="protein sequence ID" value="GEV94501.1"/>
    <property type="molecule type" value="Genomic_DNA"/>
</dbReference>
<feature type="compositionally biased region" description="Basic and acidic residues" evidence="2">
    <location>
        <begin position="1591"/>
        <end position="1620"/>
    </location>
</feature>
<feature type="compositionally biased region" description="Polar residues" evidence="2">
    <location>
        <begin position="760"/>
        <end position="778"/>
    </location>
</feature>
<evidence type="ECO:0000256" key="1">
    <source>
        <dbReference type="SAM" id="Coils"/>
    </source>
</evidence>
<feature type="compositionally biased region" description="Basic and acidic residues" evidence="2">
    <location>
        <begin position="1436"/>
        <end position="1450"/>
    </location>
</feature>
<reference evidence="4" key="1">
    <citation type="journal article" date="2019" name="Sci. Rep.">
        <title>Draft genome of Tanacetum cinerariifolium, the natural source of mosquito coil.</title>
        <authorList>
            <person name="Yamashiro T."/>
            <person name="Shiraishi A."/>
            <person name="Satake H."/>
            <person name="Nakayama K."/>
        </authorList>
    </citation>
    <scope>NUCLEOTIDE SEQUENCE</scope>
</reference>
<gene>
    <name evidence="4" type="ORF">Tci_166478</name>
</gene>
<feature type="region of interest" description="Disordered" evidence="2">
    <location>
        <begin position="942"/>
        <end position="990"/>
    </location>
</feature>
<feature type="region of interest" description="Disordered" evidence="2">
    <location>
        <begin position="1575"/>
        <end position="1620"/>
    </location>
</feature>
<dbReference type="PANTHER" id="PTHR11439">
    <property type="entry name" value="GAG-POL-RELATED RETROTRANSPOSON"/>
    <property type="match status" value="1"/>
</dbReference>